<comment type="caution">
    <text evidence="3">The sequence shown here is derived from an EMBL/GenBank/DDBJ whole genome shotgun (WGS) entry which is preliminary data.</text>
</comment>
<feature type="chain" id="PRO_5043742659" evidence="2">
    <location>
        <begin position="18"/>
        <end position="101"/>
    </location>
</feature>
<reference evidence="3" key="1">
    <citation type="submission" date="2022-08" db="EMBL/GenBank/DDBJ databases">
        <title>Novel sulphate-reducing endosymbionts in the free-living metamonad Anaeramoeba.</title>
        <authorList>
            <person name="Jerlstrom-Hultqvist J."/>
            <person name="Cepicka I."/>
            <person name="Gallot-Lavallee L."/>
            <person name="Salas-Leiva D."/>
            <person name="Curtis B.A."/>
            <person name="Zahonova K."/>
            <person name="Pipaliya S."/>
            <person name="Dacks J."/>
            <person name="Roger A.J."/>
        </authorList>
    </citation>
    <scope>NUCLEOTIDE SEQUENCE</scope>
    <source>
        <strain evidence="3">Busselton2</strain>
    </source>
</reference>
<proteinExistence type="predicted"/>
<evidence type="ECO:0000256" key="1">
    <source>
        <dbReference type="SAM" id="MobiDB-lite"/>
    </source>
</evidence>
<dbReference type="EMBL" id="JANTQA010000029">
    <property type="protein sequence ID" value="KAJ3441969.1"/>
    <property type="molecule type" value="Genomic_DNA"/>
</dbReference>
<dbReference type="Proteomes" id="UP001146793">
    <property type="component" value="Unassembled WGS sequence"/>
</dbReference>
<feature type="signal peptide" evidence="2">
    <location>
        <begin position="1"/>
        <end position="17"/>
    </location>
</feature>
<keyword evidence="2" id="KW-0732">Signal</keyword>
<dbReference type="AlphaFoldDB" id="A0AAV7ZQ50"/>
<evidence type="ECO:0000256" key="2">
    <source>
        <dbReference type="SAM" id="SignalP"/>
    </source>
</evidence>
<evidence type="ECO:0000313" key="4">
    <source>
        <dbReference type="Proteomes" id="UP001146793"/>
    </source>
</evidence>
<feature type="compositionally biased region" description="Basic and acidic residues" evidence="1">
    <location>
        <begin position="50"/>
        <end position="70"/>
    </location>
</feature>
<protein>
    <submittedName>
        <fullName evidence="3">Uncharacterized protein</fullName>
    </submittedName>
</protein>
<sequence>MGIFIVISPTLFIIVLPRSMDQILIVFSFGKADFPKVAEWDSSALMTIDLDNKESPRRSPEFQRGTRGEQEEGIEGGGQNGNEIDSGVEVTTNIFNFWATK</sequence>
<organism evidence="3 4">
    <name type="scientific">Anaeramoeba flamelloides</name>
    <dbReference type="NCBI Taxonomy" id="1746091"/>
    <lineage>
        <taxon>Eukaryota</taxon>
        <taxon>Metamonada</taxon>
        <taxon>Anaeramoebidae</taxon>
        <taxon>Anaeramoeba</taxon>
    </lineage>
</organism>
<evidence type="ECO:0000313" key="3">
    <source>
        <dbReference type="EMBL" id="KAJ3441969.1"/>
    </source>
</evidence>
<accession>A0AAV7ZQ50</accession>
<gene>
    <name evidence="3" type="ORF">M0812_13989</name>
</gene>
<feature type="region of interest" description="Disordered" evidence="1">
    <location>
        <begin position="50"/>
        <end position="85"/>
    </location>
</feature>
<name>A0AAV7ZQ50_9EUKA</name>